<dbReference type="Pfam" id="PF02915">
    <property type="entry name" value="Rubrerythrin"/>
    <property type="match status" value="1"/>
</dbReference>
<dbReference type="EMBL" id="MN079115">
    <property type="protein sequence ID" value="QEA05889.1"/>
    <property type="molecule type" value="Genomic_DNA"/>
</dbReference>
<protein>
    <recommendedName>
        <fullName evidence="1">Rubrerythrin diiron-binding domain-containing protein</fullName>
    </recommendedName>
</protein>
<gene>
    <name evidence="2" type="ORF">KBTEX_02217</name>
</gene>
<dbReference type="SUPFAM" id="SSF47240">
    <property type="entry name" value="Ferritin-like"/>
    <property type="match status" value="1"/>
</dbReference>
<reference evidence="2" key="1">
    <citation type="submission" date="2019-06" db="EMBL/GenBank/DDBJ databases">
        <authorList>
            <person name="Murdoch R.W."/>
            <person name="Fathepure B."/>
        </authorList>
    </citation>
    <scope>NUCLEOTIDE SEQUENCE</scope>
</reference>
<sequence>MESVPLFLAHAVALEDEAAQRYDELADALEVHNNPDVVDLFRKMAHFSRLHLAEARERAESEGGLPQLKPWEYQWPDDESPESAEISASHYLMTPAHALRLAHAAETAAHRFYDHCARNTGNATLRGLAAEFAAEESEHAAELESWMALYPEPDAGWDDDMDPPVSVD</sequence>
<dbReference type="InterPro" id="IPR012347">
    <property type="entry name" value="Ferritin-like"/>
</dbReference>
<dbReference type="GO" id="GO:0046872">
    <property type="term" value="F:metal ion binding"/>
    <property type="evidence" value="ECO:0007669"/>
    <property type="project" value="InterPro"/>
</dbReference>
<dbReference type="InterPro" id="IPR009078">
    <property type="entry name" value="Ferritin-like_SF"/>
</dbReference>
<feature type="domain" description="Rubrerythrin diiron-binding" evidence="1">
    <location>
        <begin position="7"/>
        <end position="144"/>
    </location>
</feature>
<dbReference type="Gene3D" id="1.20.1260.10">
    <property type="match status" value="1"/>
</dbReference>
<organism evidence="2">
    <name type="scientific">uncultured organism</name>
    <dbReference type="NCBI Taxonomy" id="155900"/>
    <lineage>
        <taxon>unclassified sequences</taxon>
        <taxon>environmental samples</taxon>
    </lineage>
</organism>
<accession>A0A5B8R9M8</accession>
<dbReference type="AlphaFoldDB" id="A0A5B8R9M8"/>
<proteinExistence type="predicted"/>
<name>A0A5B8R9M8_9ZZZZ</name>
<evidence type="ECO:0000259" key="1">
    <source>
        <dbReference type="Pfam" id="PF02915"/>
    </source>
</evidence>
<evidence type="ECO:0000313" key="2">
    <source>
        <dbReference type="EMBL" id="QEA05889.1"/>
    </source>
</evidence>
<dbReference type="InterPro" id="IPR003251">
    <property type="entry name" value="Rr_diiron-bd_dom"/>
</dbReference>
<dbReference type="GO" id="GO:0016491">
    <property type="term" value="F:oxidoreductase activity"/>
    <property type="evidence" value="ECO:0007669"/>
    <property type="project" value="InterPro"/>
</dbReference>